<dbReference type="PANTHER" id="PTHR11645:SF0">
    <property type="entry name" value="PYRROLINE-5-CARBOXYLATE REDUCTASE 3"/>
    <property type="match status" value="1"/>
</dbReference>
<dbReference type="SUPFAM" id="SSF48179">
    <property type="entry name" value="6-phosphogluconate dehydrogenase C-terminal domain-like"/>
    <property type="match status" value="1"/>
</dbReference>
<reference evidence="9 10" key="1">
    <citation type="submission" date="2013-08" db="EMBL/GenBank/DDBJ databases">
        <title>The genome sequence of Skermanella stibiiresistens.</title>
        <authorList>
            <person name="Zhu W."/>
            <person name="Wang G."/>
        </authorList>
    </citation>
    <scope>NUCLEOTIDE SEQUENCE [LARGE SCALE GENOMIC DNA]</scope>
    <source>
        <strain evidence="9 10">SB22</strain>
    </source>
</reference>
<keyword evidence="4" id="KW-0963">Cytoplasm</keyword>
<dbReference type="SUPFAM" id="SSF51735">
    <property type="entry name" value="NAD(P)-binding Rossmann-fold domains"/>
    <property type="match status" value="1"/>
</dbReference>
<evidence type="ECO:0000256" key="1">
    <source>
        <dbReference type="ARBA" id="ARBA00005525"/>
    </source>
</evidence>
<dbReference type="PATRIC" id="fig|1385369.3.peg.1886"/>
<feature type="binding site" evidence="6">
    <location>
        <begin position="71"/>
        <end position="74"/>
    </location>
    <ligand>
        <name>NADP(+)</name>
        <dbReference type="ChEBI" id="CHEBI:58349"/>
    </ligand>
</feature>
<comment type="pathway">
    <text evidence="4">Amino-acid biosynthesis; L-proline biosynthesis; L-proline from L-glutamate 5-semialdehyde: step 1/1.</text>
</comment>
<gene>
    <name evidence="4" type="primary">proC</name>
    <name evidence="9" type="ORF">N825_31230</name>
</gene>
<keyword evidence="3 4" id="KW-0560">Oxidoreductase</keyword>
<comment type="caution">
    <text evidence="9">The sequence shown here is derived from an EMBL/GenBank/DDBJ whole genome shotgun (WGS) entry which is preliminary data.</text>
</comment>
<dbReference type="PANTHER" id="PTHR11645">
    <property type="entry name" value="PYRROLINE-5-CARBOXYLATE REDUCTASE"/>
    <property type="match status" value="1"/>
</dbReference>
<dbReference type="Proteomes" id="UP000019486">
    <property type="component" value="Unassembled WGS sequence"/>
</dbReference>
<dbReference type="GO" id="GO:0005737">
    <property type="term" value="C:cytoplasm"/>
    <property type="evidence" value="ECO:0007669"/>
    <property type="project" value="UniProtKB-SubCell"/>
</dbReference>
<dbReference type="STRING" id="1385369.N825_31230"/>
<sequence length="271" mass="27468">MGCSLLLVGCGKMGGAMLDGWFAAGTVDDVVVVEPQGAFGADAGSGGRKIVRCAGASRIPAGFDPDVVVLAVKPQVMDEVVPGYARFTRPDTVFLSIAAGKTIGYFTERLGADAAIVRAMPNTPAAVGRGMTVAVANAAVTEGQRQLCDTLLAAVGQVAWVEDEALLDAVTAVSGGGPAYVFLLIEALAKAGVAAGLPEDLATRIARVTVAGSGELAIRSSEPAATLRRNVTSPNGTTQAALEVLMAEDGVQPLFDRAIAAATARSRELAG</sequence>
<dbReference type="Gene3D" id="3.40.50.720">
    <property type="entry name" value="NAD(P)-binding Rossmann-like Domain"/>
    <property type="match status" value="1"/>
</dbReference>
<dbReference type="InterPro" id="IPR036291">
    <property type="entry name" value="NAD(P)-bd_dom_sf"/>
</dbReference>
<dbReference type="PIRSF" id="PIRSF000193">
    <property type="entry name" value="Pyrrol-5-carb_rd"/>
    <property type="match status" value="1"/>
</dbReference>
<name>W9H4I8_9PROT</name>
<dbReference type="InterPro" id="IPR028939">
    <property type="entry name" value="P5C_Rdtase_cat_N"/>
</dbReference>
<keyword evidence="4" id="KW-0641">Proline biosynthesis</keyword>
<evidence type="ECO:0000256" key="4">
    <source>
        <dbReference type="HAMAP-Rule" id="MF_01925"/>
    </source>
</evidence>
<evidence type="ECO:0000259" key="7">
    <source>
        <dbReference type="Pfam" id="PF03807"/>
    </source>
</evidence>
<dbReference type="GO" id="GO:0055129">
    <property type="term" value="P:L-proline biosynthetic process"/>
    <property type="evidence" value="ECO:0007669"/>
    <property type="project" value="UniProtKB-UniRule"/>
</dbReference>
<dbReference type="OrthoDB" id="9805754at2"/>
<evidence type="ECO:0000256" key="3">
    <source>
        <dbReference type="ARBA" id="ARBA00023002"/>
    </source>
</evidence>
<dbReference type="InterPro" id="IPR029036">
    <property type="entry name" value="P5CR_dimer"/>
</dbReference>
<evidence type="ECO:0000256" key="5">
    <source>
        <dbReference type="NCBIfam" id="TIGR00112"/>
    </source>
</evidence>
<dbReference type="AlphaFoldDB" id="W9H4I8"/>
<keyword evidence="4" id="KW-0028">Amino-acid biosynthesis</keyword>
<protein>
    <recommendedName>
        <fullName evidence="4 5">Pyrroline-5-carboxylate reductase</fullName>
        <shortName evidence="4">P5C reductase</shortName>
        <shortName evidence="4">P5CR</shortName>
        <ecNumber evidence="4 5">1.5.1.2</ecNumber>
    </recommendedName>
    <alternativeName>
        <fullName evidence="4">PCA reductase</fullName>
    </alternativeName>
</protein>
<evidence type="ECO:0000313" key="9">
    <source>
        <dbReference type="EMBL" id="EWY41135.1"/>
    </source>
</evidence>
<comment type="catalytic activity">
    <reaction evidence="4">
        <text>L-proline + NAD(+) = (S)-1-pyrroline-5-carboxylate + NADH + 2 H(+)</text>
        <dbReference type="Rhea" id="RHEA:14105"/>
        <dbReference type="ChEBI" id="CHEBI:15378"/>
        <dbReference type="ChEBI" id="CHEBI:17388"/>
        <dbReference type="ChEBI" id="CHEBI:57540"/>
        <dbReference type="ChEBI" id="CHEBI:57945"/>
        <dbReference type="ChEBI" id="CHEBI:60039"/>
        <dbReference type="EC" id="1.5.1.2"/>
    </reaction>
</comment>
<comment type="subcellular location">
    <subcellularLocation>
        <location evidence="4">Cytoplasm</location>
    </subcellularLocation>
</comment>
<feature type="domain" description="Pyrroline-5-carboxylate reductase catalytic N-terminal" evidence="7">
    <location>
        <begin position="7"/>
        <end position="100"/>
    </location>
</feature>
<comment type="catalytic activity">
    <reaction evidence="4">
        <text>L-proline + NADP(+) = (S)-1-pyrroline-5-carboxylate + NADPH + 2 H(+)</text>
        <dbReference type="Rhea" id="RHEA:14109"/>
        <dbReference type="ChEBI" id="CHEBI:15378"/>
        <dbReference type="ChEBI" id="CHEBI:17388"/>
        <dbReference type="ChEBI" id="CHEBI:57783"/>
        <dbReference type="ChEBI" id="CHEBI:58349"/>
        <dbReference type="ChEBI" id="CHEBI:60039"/>
        <dbReference type="EC" id="1.5.1.2"/>
    </reaction>
</comment>
<dbReference type="RefSeq" id="WP_037449993.1">
    <property type="nucleotide sequence ID" value="NZ_AVFL01000005.1"/>
</dbReference>
<evidence type="ECO:0000256" key="6">
    <source>
        <dbReference type="PIRSR" id="PIRSR000193-1"/>
    </source>
</evidence>
<dbReference type="HAMAP" id="MF_01925">
    <property type="entry name" value="P5C_reductase"/>
    <property type="match status" value="1"/>
</dbReference>
<proteinExistence type="inferred from homology"/>
<dbReference type="UniPathway" id="UPA00098">
    <property type="reaction ID" value="UER00361"/>
</dbReference>
<dbReference type="Pfam" id="PF03807">
    <property type="entry name" value="F420_oxidored"/>
    <property type="match status" value="1"/>
</dbReference>
<accession>W9H4I8</accession>
<dbReference type="FunFam" id="1.10.3730.10:FF:000001">
    <property type="entry name" value="Pyrroline-5-carboxylate reductase"/>
    <property type="match status" value="1"/>
</dbReference>
<evidence type="ECO:0000256" key="2">
    <source>
        <dbReference type="ARBA" id="ARBA00022857"/>
    </source>
</evidence>
<evidence type="ECO:0000259" key="8">
    <source>
        <dbReference type="Pfam" id="PF14748"/>
    </source>
</evidence>
<dbReference type="InterPro" id="IPR008927">
    <property type="entry name" value="6-PGluconate_DH-like_C_sf"/>
</dbReference>
<keyword evidence="2 4" id="KW-0521">NADP</keyword>
<dbReference type="Gene3D" id="1.10.3730.10">
    <property type="entry name" value="ProC C-terminal domain-like"/>
    <property type="match status" value="1"/>
</dbReference>
<dbReference type="GO" id="GO:0004735">
    <property type="term" value="F:pyrroline-5-carboxylate reductase activity"/>
    <property type="evidence" value="ECO:0007669"/>
    <property type="project" value="UniProtKB-UniRule"/>
</dbReference>
<dbReference type="InterPro" id="IPR000304">
    <property type="entry name" value="Pyrroline-COOH_reductase"/>
</dbReference>
<comment type="function">
    <text evidence="4">Catalyzes the reduction of 1-pyrroline-5-carboxylate (PCA) to L-proline.</text>
</comment>
<evidence type="ECO:0000313" key="10">
    <source>
        <dbReference type="Proteomes" id="UP000019486"/>
    </source>
</evidence>
<dbReference type="NCBIfam" id="TIGR00112">
    <property type="entry name" value="proC"/>
    <property type="match status" value="1"/>
</dbReference>
<dbReference type="EC" id="1.5.1.2" evidence="4 5"/>
<feature type="domain" description="Pyrroline-5-carboxylate reductase dimerisation" evidence="8">
    <location>
        <begin position="164"/>
        <end position="269"/>
    </location>
</feature>
<comment type="similarity">
    <text evidence="1 4">Belongs to the pyrroline-5-carboxylate reductase family.</text>
</comment>
<organism evidence="9 10">
    <name type="scientific">Skermanella stibiiresistens SB22</name>
    <dbReference type="NCBI Taxonomy" id="1385369"/>
    <lineage>
        <taxon>Bacteria</taxon>
        <taxon>Pseudomonadati</taxon>
        <taxon>Pseudomonadota</taxon>
        <taxon>Alphaproteobacteria</taxon>
        <taxon>Rhodospirillales</taxon>
        <taxon>Azospirillaceae</taxon>
        <taxon>Skermanella</taxon>
    </lineage>
</organism>
<keyword evidence="10" id="KW-1185">Reference proteome</keyword>
<dbReference type="Pfam" id="PF14748">
    <property type="entry name" value="P5CR_dimer"/>
    <property type="match status" value="1"/>
</dbReference>
<dbReference type="EMBL" id="AVFL01000005">
    <property type="protein sequence ID" value="EWY41135.1"/>
    <property type="molecule type" value="Genomic_DNA"/>
</dbReference>